<keyword evidence="11" id="KW-1185">Reference proteome</keyword>
<keyword evidence="6" id="KW-0175">Coiled coil</keyword>
<evidence type="ECO:0000256" key="7">
    <source>
        <dbReference type="SAM" id="MobiDB-lite"/>
    </source>
</evidence>
<keyword evidence="8" id="KW-0812">Transmembrane</keyword>
<comment type="caution">
    <text evidence="10">The sequence shown here is derived from an EMBL/GenBank/DDBJ whole genome shotgun (WGS) entry which is preliminary data.</text>
</comment>
<keyword evidence="5 8" id="KW-0472">Membrane</keyword>
<feature type="region of interest" description="Disordered" evidence="7">
    <location>
        <begin position="542"/>
        <end position="582"/>
    </location>
</feature>
<evidence type="ECO:0000256" key="5">
    <source>
        <dbReference type="ARBA" id="ARBA00023136"/>
    </source>
</evidence>
<evidence type="ECO:0000313" key="11">
    <source>
        <dbReference type="Proteomes" id="UP001155241"/>
    </source>
</evidence>
<gene>
    <name evidence="10" type="ORF">NG895_13175</name>
</gene>
<dbReference type="RefSeq" id="WP_252852972.1">
    <property type="nucleotide sequence ID" value="NZ_JAMXLR010000043.1"/>
</dbReference>
<protein>
    <submittedName>
        <fullName evidence="10">SPFH domain-containing protein</fullName>
    </submittedName>
</protein>
<dbReference type="InterPro" id="IPR036013">
    <property type="entry name" value="Band_7/SPFH_dom_sf"/>
</dbReference>
<dbReference type="PANTHER" id="PTHR13806:SF31">
    <property type="entry name" value="FLOTILLIN-LIKE PROTEIN 1-RELATED"/>
    <property type="match status" value="1"/>
</dbReference>
<feature type="domain" description="Band 7" evidence="9">
    <location>
        <begin position="41"/>
        <end position="212"/>
    </location>
</feature>
<dbReference type="InterPro" id="IPR027705">
    <property type="entry name" value="Flotillin_fam"/>
</dbReference>
<evidence type="ECO:0000256" key="3">
    <source>
        <dbReference type="ARBA" id="ARBA00007161"/>
    </source>
</evidence>
<evidence type="ECO:0000256" key="8">
    <source>
        <dbReference type="SAM" id="Phobius"/>
    </source>
</evidence>
<sequence>MIQPVIAVNLFGYNVPFAVFVVLMLFAIAALMLMGFAFVKSLYKRCSSNQVLVVYGAGTGREGTTSKTVHGGGSFVWPVIQSYEYLSLEPIQIEIPLRGALSSENIRVNVPSVFTVAVGTEPAVMNNASIRLLGLSTQEIRKQAEEIIFGQLRQVIASMLIEDINRDRDTFLTHIQNSVEPELKKIGLVLINVNITDITDESGFIDAIGQKAASEAIQQARGDVADEQRKGEIRVANAEREKDVEVANAQKLREIGTREAMREQLVRIAELEKEQTIGEKAAERDRAVEVANMLKEQTVGERTAEYQREVQVKQADQEKRIAVANANASAVDGENIAEAKIAQSQAILLVERAEAYEKGEARKREAEAAVIEIQNRAMAKAALAEAERVEAEKRAELEAPAKAEKARKVVEAEAEAEKRRLEAEGEASAIYAKLEAEARGQYEILAKKGEGLKQIVAACGGAKEAFQLMMLEHLDNLAESSAKAISNIKFDKVVVWENGKGSNGRSSTADFLHGMAGTLPPMLQVMKDIGGVEIPDALAKLAGEGSTGRDEPVKATSNGAMAPIDAAGDAPSDDEQDLPPRS</sequence>
<evidence type="ECO:0000256" key="4">
    <source>
        <dbReference type="ARBA" id="ARBA00022475"/>
    </source>
</evidence>
<dbReference type="SUPFAM" id="SSF117892">
    <property type="entry name" value="Band 7/SPFH domain"/>
    <property type="match status" value="1"/>
</dbReference>
<reference evidence="10" key="1">
    <citation type="submission" date="2022-06" db="EMBL/GenBank/DDBJ databases">
        <title>Aeoliella straminimaris, a novel planctomycete from sediments.</title>
        <authorList>
            <person name="Vitorino I.R."/>
            <person name="Lage O.M."/>
        </authorList>
    </citation>
    <scope>NUCLEOTIDE SEQUENCE</scope>
    <source>
        <strain evidence="10">ICT_H6.2</strain>
    </source>
</reference>
<proteinExistence type="inferred from homology"/>
<feature type="compositionally biased region" description="Acidic residues" evidence="7">
    <location>
        <begin position="571"/>
        <end position="582"/>
    </location>
</feature>
<dbReference type="PANTHER" id="PTHR13806">
    <property type="entry name" value="FLOTILLIN-RELATED"/>
    <property type="match status" value="1"/>
</dbReference>
<accession>A0A9X2FAY3</accession>
<keyword evidence="4" id="KW-1003">Cell membrane</keyword>
<dbReference type="InterPro" id="IPR001107">
    <property type="entry name" value="Band_7"/>
</dbReference>
<evidence type="ECO:0000256" key="6">
    <source>
        <dbReference type="SAM" id="Coils"/>
    </source>
</evidence>
<dbReference type="CDD" id="cd03399">
    <property type="entry name" value="SPFH_flotillin"/>
    <property type="match status" value="1"/>
</dbReference>
<feature type="coiled-coil region" evidence="6">
    <location>
        <begin position="356"/>
        <end position="399"/>
    </location>
</feature>
<evidence type="ECO:0000256" key="2">
    <source>
        <dbReference type="ARBA" id="ARBA00004236"/>
    </source>
</evidence>
<feature type="transmembrane region" description="Helical" evidence="8">
    <location>
        <begin position="17"/>
        <end position="39"/>
    </location>
</feature>
<name>A0A9X2FAY3_9BACT</name>
<dbReference type="Proteomes" id="UP001155241">
    <property type="component" value="Unassembled WGS sequence"/>
</dbReference>
<dbReference type="Gene3D" id="3.30.479.30">
    <property type="entry name" value="Band 7 domain"/>
    <property type="match status" value="1"/>
</dbReference>
<dbReference type="SMART" id="SM00244">
    <property type="entry name" value="PHB"/>
    <property type="match status" value="1"/>
</dbReference>
<dbReference type="GO" id="GO:0005886">
    <property type="term" value="C:plasma membrane"/>
    <property type="evidence" value="ECO:0007669"/>
    <property type="project" value="UniProtKB-SubCell"/>
</dbReference>
<comment type="subcellular location">
    <subcellularLocation>
        <location evidence="2">Cell membrane</location>
    </subcellularLocation>
    <subcellularLocation>
        <location evidence="1">Membrane</location>
        <topology evidence="1">Single-pass membrane protein</topology>
    </subcellularLocation>
</comment>
<dbReference type="EMBL" id="JAMXLR010000043">
    <property type="protein sequence ID" value="MCO6044858.1"/>
    <property type="molecule type" value="Genomic_DNA"/>
</dbReference>
<dbReference type="Pfam" id="PF01145">
    <property type="entry name" value="Band_7"/>
    <property type="match status" value="1"/>
</dbReference>
<dbReference type="AlphaFoldDB" id="A0A9X2FAY3"/>
<evidence type="ECO:0000256" key="1">
    <source>
        <dbReference type="ARBA" id="ARBA00004167"/>
    </source>
</evidence>
<comment type="similarity">
    <text evidence="3">Belongs to the band 7/mec-2 family. Flotillin subfamily.</text>
</comment>
<evidence type="ECO:0000259" key="9">
    <source>
        <dbReference type="SMART" id="SM00244"/>
    </source>
</evidence>
<keyword evidence="8" id="KW-1133">Transmembrane helix</keyword>
<evidence type="ECO:0000313" key="10">
    <source>
        <dbReference type="EMBL" id="MCO6044858.1"/>
    </source>
</evidence>
<organism evidence="10 11">
    <name type="scientific">Aeoliella straminimaris</name>
    <dbReference type="NCBI Taxonomy" id="2954799"/>
    <lineage>
        <taxon>Bacteria</taxon>
        <taxon>Pseudomonadati</taxon>
        <taxon>Planctomycetota</taxon>
        <taxon>Planctomycetia</taxon>
        <taxon>Pirellulales</taxon>
        <taxon>Lacipirellulaceae</taxon>
        <taxon>Aeoliella</taxon>
    </lineage>
</organism>